<dbReference type="EMBL" id="CP096019">
    <property type="protein sequence ID" value="UPM42684.1"/>
    <property type="molecule type" value="Genomic_DNA"/>
</dbReference>
<protein>
    <submittedName>
        <fullName evidence="2">GNAT family N-acetyltransferase</fullName>
    </submittedName>
</protein>
<dbReference type="InterPro" id="IPR016181">
    <property type="entry name" value="Acyl_CoA_acyltransferase"/>
</dbReference>
<dbReference type="RefSeq" id="WP_247993355.1">
    <property type="nucleotide sequence ID" value="NZ_CP096019.1"/>
</dbReference>
<feature type="domain" description="N-acetyltransferase" evidence="1">
    <location>
        <begin position="1"/>
        <end position="161"/>
    </location>
</feature>
<dbReference type="GeneID" id="71928795"/>
<sequence>MEFRTATPADAVAVQRVAREAWHAVHAPIIGVDAVEDMLTEWYDRDDLETAIRDDDATMILAVEEEVIGFAEGGPSEDGPADAVVGRLYVHPDRWRAGIGTELLSRLFADLRARNYDSVWLAVMAENDVAHGFYEKHGFEIYQQRTIEHVGHEIEDRILVREL</sequence>
<dbReference type="SUPFAM" id="SSF55729">
    <property type="entry name" value="Acyl-CoA N-acyltransferases (Nat)"/>
    <property type="match status" value="1"/>
</dbReference>
<accession>A0A8U0A0S8</accession>
<dbReference type="Gene3D" id="3.40.630.30">
    <property type="match status" value="1"/>
</dbReference>
<evidence type="ECO:0000313" key="2">
    <source>
        <dbReference type="EMBL" id="UPM42684.1"/>
    </source>
</evidence>
<keyword evidence="3" id="KW-1185">Reference proteome</keyword>
<dbReference type="PANTHER" id="PTHR43072">
    <property type="entry name" value="N-ACETYLTRANSFERASE"/>
    <property type="match status" value="1"/>
</dbReference>
<dbReference type="PIRSF" id="PIRSF037663">
    <property type="entry name" value="Acetyltransf_GNAT_prd"/>
    <property type="match status" value="1"/>
</dbReference>
<name>A0A8U0A0S8_9EURY</name>
<dbReference type="Proteomes" id="UP000831768">
    <property type="component" value="Chromosome"/>
</dbReference>
<evidence type="ECO:0000313" key="3">
    <source>
        <dbReference type="Proteomes" id="UP000831768"/>
    </source>
</evidence>
<dbReference type="CDD" id="cd04301">
    <property type="entry name" value="NAT_SF"/>
    <property type="match status" value="1"/>
</dbReference>
<dbReference type="GO" id="GO:0016747">
    <property type="term" value="F:acyltransferase activity, transferring groups other than amino-acyl groups"/>
    <property type="evidence" value="ECO:0007669"/>
    <property type="project" value="InterPro"/>
</dbReference>
<dbReference type="PROSITE" id="PS51186">
    <property type="entry name" value="GNAT"/>
    <property type="match status" value="1"/>
</dbReference>
<dbReference type="KEGG" id="haad:MW046_12070"/>
<reference evidence="2" key="1">
    <citation type="submission" date="2022-04" db="EMBL/GenBank/DDBJ databases">
        <title>Halocatena sp. nov., isolated from a salt lake.</title>
        <authorList>
            <person name="Cui H.-L."/>
        </authorList>
    </citation>
    <scope>NUCLEOTIDE SEQUENCE</scope>
    <source>
        <strain evidence="2">AD-1</strain>
    </source>
</reference>
<evidence type="ECO:0000259" key="1">
    <source>
        <dbReference type="PROSITE" id="PS51186"/>
    </source>
</evidence>
<dbReference type="Pfam" id="PF00583">
    <property type="entry name" value="Acetyltransf_1"/>
    <property type="match status" value="1"/>
</dbReference>
<gene>
    <name evidence="2" type="ORF">MW046_12070</name>
</gene>
<proteinExistence type="predicted"/>
<organism evidence="2 3">
    <name type="scientific">Halocatena salina</name>
    <dbReference type="NCBI Taxonomy" id="2934340"/>
    <lineage>
        <taxon>Archaea</taxon>
        <taxon>Methanobacteriati</taxon>
        <taxon>Methanobacteriota</taxon>
        <taxon>Stenosarchaea group</taxon>
        <taxon>Halobacteria</taxon>
        <taxon>Halobacteriales</taxon>
        <taxon>Natronomonadaceae</taxon>
        <taxon>Halocatena</taxon>
    </lineage>
</organism>
<dbReference type="InterPro" id="IPR000182">
    <property type="entry name" value="GNAT_dom"/>
</dbReference>
<dbReference type="AlphaFoldDB" id="A0A8U0A0S8"/>
<dbReference type="InterPro" id="IPR017255">
    <property type="entry name" value="AcTrfase_GNAT_prd"/>
</dbReference>